<keyword evidence="5" id="KW-0472">Membrane</keyword>
<dbReference type="Pfam" id="PF10250">
    <property type="entry name" value="O-FucT"/>
    <property type="match status" value="1"/>
</dbReference>
<keyword evidence="3" id="KW-0119">Carbohydrate metabolism</keyword>
<dbReference type="AlphaFoldDB" id="S3D0Z9"/>
<dbReference type="HOGENOM" id="CLU_026659_0_0_1"/>
<evidence type="ECO:0000256" key="4">
    <source>
        <dbReference type="SAM" id="MobiDB-lite"/>
    </source>
</evidence>
<evidence type="ECO:0000256" key="3">
    <source>
        <dbReference type="ARBA" id="ARBA00023277"/>
    </source>
</evidence>
<dbReference type="eggNOG" id="ENOG502RSFZ">
    <property type="taxonomic scope" value="Eukaryota"/>
</dbReference>
<keyword evidence="1" id="KW-0808">Transferase</keyword>
<feature type="transmembrane region" description="Helical" evidence="5">
    <location>
        <begin position="81"/>
        <end position="100"/>
    </location>
</feature>
<evidence type="ECO:0000256" key="2">
    <source>
        <dbReference type="ARBA" id="ARBA00023253"/>
    </source>
</evidence>
<feature type="region of interest" description="Disordered" evidence="4">
    <location>
        <begin position="104"/>
        <end position="141"/>
    </location>
</feature>
<feature type="compositionally biased region" description="Low complexity" evidence="4">
    <location>
        <begin position="37"/>
        <end position="54"/>
    </location>
</feature>
<feature type="region of interest" description="Disordered" evidence="4">
    <location>
        <begin position="550"/>
        <end position="575"/>
    </location>
</feature>
<accession>S3D0Z9</accession>
<evidence type="ECO:0000313" key="7">
    <source>
        <dbReference type="Proteomes" id="UP000016923"/>
    </source>
</evidence>
<feature type="compositionally biased region" description="Basic and acidic residues" evidence="4">
    <location>
        <begin position="560"/>
        <end position="569"/>
    </location>
</feature>
<dbReference type="Gene3D" id="3.40.50.11350">
    <property type="match status" value="1"/>
</dbReference>
<evidence type="ECO:0000256" key="5">
    <source>
        <dbReference type="SAM" id="Phobius"/>
    </source>
</evidence>
<dbReference type="OMA" id="WKEACPQ"/>
<keyword evidence="7" id="KW-1185">Reference proteome</keyword>
<name>S3D0Z9_OPHP1</name>
<protein>
    <submittedName>
        <fullName evidence="6">Alternative oxidase</fullName>
    </submittedName>
</protein>
<dbReference type="GO" id="GO:0016740">
    <property type="term" value="F:transferase activity"/>
    <property type="evidence" value="ECO:0007669"/>
    <property type="project" value="UniProtKB-KW"/>
</dbReference>
<dbReference type="CDD" id="cd11296">
    <property type="entry name" value="O-FucT_like"/>
    <property type="match status" value="1"/>
</dbReference>
<dbReference type="OrthoDB" id="20368at2759"/>
<organism evidence="6 7">
    <name type="scientific">Ophiostoma piceae (strain UAMH 11346)</name>
    <name type="common">Sap stain fungus</name>
    <dbReference type="NCBI Taxonomy" id="1262450"/>
    <lineage>
        <taxon>Eukaryota</taxon>
        <taxon>Fungi</taxon>
        <taxon>Dikarya</taxon>
        <taxon>Ascomycota</taxon>
        <taxon>Pezizomycotina</taxon>
        <taxon>Sordariomycetes</taxon>
        <taxon>Sordariomycetidae</taxon>
        <taxon>Ophiostomatales</taxon>
        <taxon>Ophiostomataceae</taxon>
        <taxon>Ophiostoma</taxon>
    </lineage>
</organism>
<evidence type="ECO:0000313" key="6">
    <source>
        <dbReference type="EMBL" id="EPE06940.1"/>
    </source>
</evidence>
<dbReference type="Proteomes" id="UP000016923">
    <property type="component" value="Unassembled WGS sequence"/>
</dbReference>
<dbReference type="VEuPathDB" id="FungiDB:F503_03367"/>
<gene>
    <name evidence="6" type="ORF">F503_03367</name>
</gene>
<dbReference type="GO" id="GO:0006004">
    <property type="term" value="P:fucose metabolic process"/>
    <property type="evidence" value="ECO:0007669"/>
    <property type="project" value="UniProtKB-KW"/>
</dbReference>
<evidence type="ECO:0000256" key="1">
    <source>
        <dbReference type="ARBA" id="ARBA00022679"/>
    </source>
</evidence>
<reference evidence="6 7" key="1">
    <citation type="journal article" date="2013" name="BMC Genomics">
        <title>The genome and transcriptome of the pine saprophyte Ophiostoma piceae, and a comparison with the bark beetle-associated pine pathogen Grosmannia clavigera.</title>
        <authorList>
            <person name="Haridas S."/>
            <person name="Wang Y."/>
            <person name="Lim L."/>
            <person name="Massoumi Alamouti S."/>
            <person name="Jackman S."/>
            <person name="Docking R."/>
            <person name="Robertson G."/>
            <person name="Birol I."/>
            <person name="Bohlmann J."/>
            <person name="Breuil C."/>
        </authorList>
    </citation>
    <scope>NUCLEOTIDE SEQUENCE [LARGE SCALE GENOMIC DNA]</scope>
    <source>
        <strain evidence="6 7">UAMH 11346</strain>
    </source>
</reference>
<feature type="compositionally biased region" description="Polar residues" evidence="4">
    <location>
        <begin position="104"/>
        <end position="116"/>
    </location>
</feature>
<proteinExistence type="predicted"/>
<feature type="region of interest" description="Disordered" evidence="4">
    <location>
        <begin position="28"/>
        <end position="70"/>
    </location>
</feature>
<keyword evidence="5" id="KW-0812">Transmembrane</keyword>
<keyword evidence="5" id="KW-1133">Transmembrane helix</keyword>
<dbReference type="InterPro" id="IPR019378">
    <property type="entry name" value="GDP-Fuc_O-FucTrfase"/>
</dbReference>
<dbReference type="EMBL" id="KE148152">
    <property type="protein sequence ID" value="EPE06940.1"/>
    <property type="molecule type" value="Genomic_DNA"/>
</dbReference>
<keyword evidence="2" id="KW-0294">Fucose metabolism</keyword>
<sequence>MSLQQLIQNARLAFRTAAVSVEQAIEKASPGRGSYQPISNSNSTASPAAPSTISDLVPGPATPTSTPLAHRRSRTLLQTRWGKAILATAAVVFVLLLASLTGTPPKTSAQNTSTDEAASEGAQADASGSIPADRPPNNEPLTLESARISMTKEEYLDAFLRGPVEGLLDPLPVRKKCDATKFQPGLVWHCELVNGGIGNVGNMWLNCLRYAVEAGATTIILPRINARDKELSVLGNSNPSVDLSTLYDVDFFLAMWKEACPQMAAVLSDEGIKNLSPPRNSPTLRPNNIATFQRIGELITDPTDWRKALDEWLTENADGYKELSLEKPMRVVQRLALSHWNREWHDQDFAVSFPRLFRFPDSIRELAAAALWSMEKTVGKPMVSDAILFPHLVATTANSQALPEDSSSVVTTLGPSRLIAQGYLGVHLRVAGDAAKAKWPGYEAQAPAYLDEAQRRNLTVVYLATGSEEHRKMFRADAAARGIRVVTKEDLLAEQELAELKKLSWDQQAIVDFEVLLHSSYFAGFVRSSFSWVIAIRRGILPEAGTPHITRRQATTTPRLEGHARRQDLASDETDNTPIVEKYRDGLSVVVGQFDTMAIVGIWP</sequence>